<evidence type="ECO:0000313" key="5">
    <source>
        <dbReference type="EMBL" id="AHI44935.1"/>
    </source>
</evidence>
<dbReference type="GO" id="GO:0046789">
    <property type="term" value="F:host cell surface receptor binding"/>
    <property type="evidence" value="ECO:0007669"/>
    <property type="project" value="UniProtKB-UniRule"/>
</dbReference>
<dbReference type="HAMAP" id="MF_04126">
    <property type="entry name" value="Rota_VP6"/>
    <property type="match status" value="1"/>
</dbReference>
<accession>A0A096XE92</accession>
<dbReference type="InterPro" id="IPR001385">
    <property type="entry name" value="Rotavirus_A/C_VP6"/>
</dbReference>
<evidence type="ECO:0000256" key="2">
    <source>
        <dbReference type="ARBA" id="ARBA00022561"/>
    </source>
</evidence>
<keyword evidence="3 4" id="KW-0946">Virion</keyword>
<dbReference type="GO" id="GO:0019064">
    <property type="term" value="P:fusion of virus membrane with host plasma membrane"/>
    <property type="evidence" value="ECO:0007669"/>
    <property type="project" value="UniProtKB-UniRule"/>
</dbReference>
<evidence type="ECO:0000256" key="3">
    <source>
        <dbReference type="ARBA" id="ARBA00022844"/>
    </source>
</evidence>
<evidence type="ECO:0000256" key="4">
    <source>
        <dbReference type="HAMAP-Rule" id="MF_04126"/>
    </source>
</evidence>
<comment type="subunit">
    <text evidence="4">Homotrimer. Interacts with the inner capsid protein VP2. Interacts with the outer capsid glycoprotein VP7.</text>
</comment>
<organism evidence="5">
    <name type="scientific">Porcine rotavirus B</name>
    <dbReference type="NCBI Taxonomy" id="449582"/>
    <lineage>
        <taxon>Viruses</taxon>
        <taxon>Riboviria</taxon>
        <taxon>Orthornavirae</taxon>
        <taxon>Duplornaviricota</taxon>
        <taxon>Resentoviricetes</taxon>
        <taxon>Reovirales</taxon>
        <taxon>Sedoreoviridae</taxon>
        <taxon>Rotavirus</taxon>
        <taxon>Rotavirus betagastroenteritidis</taxon>
        <taxon>Rotavirus B</taxon>
    </lineage>
</organism>
<keyword evidence="2 4" id="KW-0167">Capsid protein</keyword>
<sequence length="391" mass="43610">MDLIETVNACVRLQRRVLDLAPNTNLNTAGQSTLNDYNATASRVNGRTYPLLDQTAVLTPYTVHSPIVPLAVRISTDDYEDMRSGMESILDCLAAAIRTEGSRPVRVIERRVLEPVVKQLIDDLKLKSLISNISVANFAAADTSLIQPEVVETENPFLVGIIEQTVMRQPANLNGGNIRAAVGRWSGNKGAVTCVSGMEAEHIFFVEFKARTCGVLNVIYIPAPGVLMIPLPNGPNRESICIDVSAEMTADDFKIDFFDDDTIVHTANGVGIISFPMCTRIRFRVTPWTEQKTRDGLDTPSITNWNNGNAPRQPTVSFMFEARRTFTENDYKFVSRCTPKVQYVLDNYFPETSFVNRPQIEWNIQEMLTTDTHTIWSRKIAMLVAAFAAKI</sequence>
<name>A0A096XE92_9REOV</name>
<evidence type="ECO:0000256" key="1">
    <source>
        <dbReference type="ARBA" id="ARBA00022493"/>
    </source>
</evidence>
<reference evidence="5" key="1">
    <citation type="journal article" date="2014" name="Vet. Microbiol.">
        <title>VP6 genetic diversity, reassortment, intragenic recombination and classification of rotavirus B in American and Japanese pigs.</title>
        <authorList>
            <person name="Marthaler D."/>
            <person name="Suzuki T."/>
            <person name="Rossow K."/>
            <person name="Culhane M."/>
            <person name="Collins J."/>
            <person name="Goyal S."/>
            <person name="Tsunemitsu H."/>
            <person name="Ciarlet M."/>
            <person name="Matthijnssens J."/>
        </authorList>
    </citation>
    <scope>NUCLEOTIDE SEQUENCE</scope>
    <source>
        <strain evidence="5">RVB/Pig-wt/Japan/PB-93-I5/2008/GXP[X]</strain>
    </source>
</reference>
<dbReference type="GO" id="GO:0019031">
    <property type="term" value="C:viral envelope"/>
    <property type="evidence" value="ECO:0007669"/>
    <property type="project" value="UniProtKB-UniRule"/>
</dbReference>
<dbReference type="GO" id="GO:0039626">
    <property type="term" value="C:viral intermediate capsid"/>
    <property type="evidence" value="ECO:0007669"/>
    <property type="project" value="UniProtKB-UniRule"/>
</dbReference>
<dbReference type="GO" id="GO:0005198">
    <property type="term" value="F:structural molecule activity"/>
    <property type="evidence" value="ECO:0007669"/>
    <property type="project" value="UniProtKB-UniRule"/>
</dbReference>
<proteinExistence type="inferred from homology"/>
<dbReference type="EMBL" id="KF882583">
    <property type="protein sequence ID" value="AHI44935.1"/>
    <property type="molecule type" value="Genomic_RNA"/>
</dbReference>
<comment type="subcellular location">
    <subcellularLocation>
        <location evidence="4">Virion</location>
    </subcellularLocation>
    <text evidence="4">Component of the intermediate capsid. Also found in spherical cytoplasmic structures, called virus factories, that appear early after infection and are the site of viral replication and packaging.</text>
</comment>
<dbReference type="Pfam" id="PF25657">
    <property type="entry name" value="Rota_VP6"/>
    <property type="match status" value="1"/>
</dbReference>
<comment type="similarity">
    <text evidence="4">Belongs to the rotavirus VP6 family.</text>
</comment>
<comment type="function">
    <text evidence="4">Intermediate capsid protein that self assembles to form an icosahedral capsid with a T=13 symmetry, which consists of 230 trimers of VP6, with channels at each of its five-fold vertices. This capsid constitutes the middle concentric layer of the viral mature particle. The innermost VP2 capsid and the intermediate VP6 capsid remain intact following cell entry to protect the dsRNA from degradation and to prevent unfavorable antiviral responses in the host cell during all the replication cycle of the virus. Nascent transcripts are transcribed within the structural confines of this double-layered particle (DLP) and are extruded through the channels at the five-fold axes. VP6 is required for the transcription activity of the DLP.</text>
</comment>
<keyword evidence="1 4" id="KW-1154">Intermediate capsid protein</keyword>
<protein>
    <recommendedName>
        <fullName evidence="4">Intermediate capsid protein VP6</fullName>
    </recommendedName>
</protein>